<evidence type="ECO:0000313" key="2">
    <source>
        <dbReference type="EMBL" id="CCM05990.1"/>
    </source>
</evidence>
<feature type="compositionally biased region" description="Low complexity" evidence="1">
    <location>
        <begin position="392"/>
        <end position="464"/>
    </location>
</feature>
<feature type="compositionally biased region" description="Polar residues" evidence="1">
    <location>
        <begin position="303"/>
        <end position="331"/>
    </location>
</feature>
<name>J4GWF4_9APHY</name>
<evidence type="ECO:0000256" key="1">
    <source>
        <dbReference type="SAM" id="MobiDB-lite"/>
    </source>
</evidence>
<dbReference type="STRING" id="599839.J4GWF4"/>
<organism evidence="2 3">
    <name type="scientific">Fibroporia radiculosa</name>
    <dbReference type="NCBI Taxonomy" id="599839"/>
    <lineage>
        <taxon>Eukaryota</taxon>
        <taxon>Fungi</taxon>
        <taxon>Dikarya</taxon>
        <taxon>Basidiomycota</taxon>
        <taxon>Agaricomycotina</taxon>
        <taxon>Agaricomycetes</taxon>
        <taxon>Polyporales</taxon>
        <taxon>Fibroporiaceae</taxon>
        <taxon>Fibroporia</taxon>
    </lineage>
</organism>
<dbReference type="AlphaFoldDB" id="J4GWF4"/>
<dbReference type="InParanoid" id="J4GWF4"/>
<feature type="region of interest" description="Disordered" evidence="1">
    <location>
        <begin position="88"/>
        <end position="114"/>
    </location>
</feature>
<dbReference type="HOGENOM" id="CLU_477367_0_0_1"/>
<dbReference type="Proteomes" id="UP000006352">
    <property type="component" value="Unassembled WGS sequence"/>
</dbReference>
<feature type="compositionally biased region" description="Polar residues" evidence="1">
    <location>
        <begin position="370"/>
        <end position="384"/>
    </location>
</feature>
<sequence>MLFLGCPPQKNLDTPSSRLLTYCSDSALQPFPTPHNAFGACTSLTNTRTARRHSTPRSYPLHPIPVHLKSQPSLYPVGFCVPLSAPSPPLRTSDAPARRTSRAPSRRTPSSRAAGGEHCLSIFATLAFSDVLDEAFPRADWYTHAEYERKPAALRAHTAPPPRVRMPAPVLRELVAMPTPHANEIDTRAYSRPLGRESARSTGRMPSVATVIALLVLGLSSFSGMHVGAGVAALEVRSMEPLDSGRDGGWADVSGFQASVVLFPRQQGVTAGMGGSGRETATGDGAAPYAAVDTSILAGATGTRGQSASMSAPTVASLDSASTPAVASPSLQTQTQVQTQVQTPTQATTTAPTTTPTQSQMDPTVPASAKPSQNSRGQGGTNVTPDPPVNSPAPTNSNVSSSSPTAASPTSSAPDIQRSSSGLSPASTSSASPSPAPTTSAVQPTRQTQSSGTTVSTGAARSSDPPSPAPSPSPARSSASSSAASSATQTATASAQSSDSPSHSTPTRASSRGSDLTTSTSDLSSGNPSQKTRSSTGMSSRSGDPAASETSNTSTGNRSGSAGDTTTSMST</sequence>
<protein>
    <submittedName>
        <fullName evidence="2">Uncharacterized protein</fullName>
    </submittedName>
</protein>
<feature type="compositionally biased region" description="Low complexity" evidence="1">
    <location>
        <begin position="474"/>
        <end position="563"/>
    </location>
</feature>
<feature type="compositionally biased region" description="Low complexity" evidence="1">
    <location>
        <begin position="332"/>
        <end position="358"/>
    </location>
</feature>
<keyword evidence="3" id="KW-1185">Reference proteome</keyword>
<dbReference type="EMBL" id="HE797219">
    <property type="protein sequence ID" value="CCM05990.1"/>
    <property type="molecule type" value="Genomic_DNA"/>
</dbReference>
<accession>J4GWF4</accession>
<evidence type="ECO:0000313" key="3">
    <source>
        <dbReference type="Proteomes" id="UP000006352"/>
    </source>
</evidence>
<proteinExistence type="predicted"/>
<gene>
    <name evidence="2" type="ORF">FIBRA_08231</name>
</gene>
<dbReference type="GeneID" id="24100901"/>
<reference evidence="2 3" key="1">
    <citation type="journal article" date="2012" name="Appl. Environ. Microbiol.">
        <title>Short-read sequencing for genomic analysis of the brown rot fungus Fibroporia radiculosa.</title>
        <authorList>
            <person name="Tang J.D."/>
            <person name="Perkins A.D."/>
            <person name="Sonstegard T.S."/>
            <person name="Schroeder S.G."/>
            <person name="Burgess S.C."/>
            <person name="Diehl S.V."/>
        </authorList>
    </citation>
    <scope>NUCLEOTIDE SEQUENCE [LARGE SCALE GENOMIC DNA]</scope>
    <source>
        <strain evidence="2 3">TFFH 294</strain>
    </source>
</reference>
<feature type="region of interest" description="Disordered" evidence="1">
    <location>
        <begin position="303"/>
        <end position="571"/>
    </location>
</feature>
<dbReference type="RefSeq" id="XP_012185273.1">
    <property type="nucleotide sequence ID" value="XM_012329883.1"/>
</dbReference>